<dbReference type="GO" id="GO:0005874">
    <property type="term" value="C:microtubule"/>
    <property type="evidence" value="ECO:0000318"/>
    <property type="project" value="GO_Central"/>
</dbReference>
<dbReference type="HOGENOM" id="CLU_464803_0_0_1"/>
<reference evidence="3 4" key="1">
    <citation type="journal article" date="1998" name="Science">
        <title>Genome sequence of the nematode C. elegans: a platform for investigating biology.</title>
        <authorList>
            <consortium name="The C. elegans sequencing consortium"/>
            <person name="Sulson J.E."/>
            <person name="Waterston R."/>
        </authorList>
    </citation>
    <scope>NUCLEOTIDE SEQUENCE [LARGE SCALE GENOMIC DNA]</scope>
    <source>
        <strain evidence="3 4">Bristol N2</strain>
    </source>
</reference>
<dbReference type="SMR" id="Q17711"/>
<dbReference type="FunCoup" id="Q17711">
    <property type="interactions" value="1"/>
</dbReference>
<feature type="compositionally biased region" description="Basic and acidic residues" evidence="1">
    <location>
        <begin position="216"/>
        <end position="232"/>
    </location>
</feature>
<feature type="compositionally biased region" description="Basic and acidic residues" evidence="1">
    <location>
        <begin position="343"/>
        <end position="352"/>
    </location>
</feature>
<gene>
    <name evidence="3 5" type="ORF">C06C3.3</name>
    <name evidence="3" type="ORF">CELE_C06C3.3</name>
</gene>
<dbReference type="OMA" id="ESMDIYL"/>
<dbReference type="Proteomes" id="UP000001940">
    <property type="component" value="Chromosome II"/>
</dbReference>
<sequence length="576" mass="66194">MSENLHTIIHHVDFFPLRIRVFRNGDMFDHGRILVVTRKQFKHWIVFLDALTDLLRTATAVRRLFTTQGIPVHHFDDLETNGEYVAVETGPFVNVPYGQARFTLRLKRYNPIIRAPELIPTFLHSAESMDIYLKKEGYGTITGLPYPFDGILSRSPSASNIQIKHLQSHHIPPLKIGGSMEHLNELGTASWLGKNEKWMMGERVKLETQSQTLAQKSEKDEQIPRLDIKEVDGGSTTSEFMRNGEKSKSTTKLPRLLNSNRSFRREPVSAQKPPSEEPRSTSENLPPIDLKSIQISQNSQSTSQKKDSDTISIKTEEEVISILKPEKTTTESIVSSKISRKNAPKDDDEVRFHRSYQVTETTYTTRNSDETDRRKPENVEKTVESKNDRSVQDKSEKIEKKVPEKLSKPQKTETTKSKERAKWADQGNTTLKREKSIEKSTRQGKIDKSIEKLIDKSIDNTEKLSSQKPKIDMAKGELRKFDVDINEIPIRFEGPMVNKSRINTSRIVTSRSTTNLFVDEIVNEDELDDVIERAQLWDLNRRRQNMRQQHTQTSGSLCRSISAPRRRVVLFDPDFD</sequence>
<accession>Q17711</accession>
<dbReference type="Gene3D" id="3.10.20.230">
    <property type="entry name" value="Doublecortin domain"/>
    <property type="match status" value="1"/>
</dbReference>
<feature type="region of interest" description="Disordered" evidence="1">
    <location>
        <begin position="208"/>
        <end position="288"/>
    </location>
</feature>
<organism evidence="3 4">
    <name type="scientific">Caenorhabditis elegans</name>
    <dbReference type="NCBI Taxonomy" id="6239"/>
    <lineage>
        <taxon>Eukaryota</taxon>
        <taxon>Metazoa</taxon>
        <taxon>Ecdysozoa</taxon>
        <taxon>Nematoda</taxon>
        <taxon>Chromadorea</taxon>
        <taxon>Rhabditida</taxon>
        <taxon>Rhabditina</taxon>
        <taxon>Rhabditomorpha</taxon>
        <taxon>Rhabditoidea</taxon>
        <taxon>Rhabditidae</taxon>
        <taxon>Peloderinae</taxon>
        <taxon>Caenorhabditis</taxon>
    </lineage>
</organism>
<dbReference type="SMART" id="SM00537">
    <property type="entry name" value="DCX"/>
    <property type="match status" value="1"/>
</dbReference>
<dbReference type="Pfam" id="PF03607">
    <property type="entry name" value="DCX"/>
    <property type="match status" value="1"/>
</dbReference>
<evidence type="ECO:0000313" key="3">
    <source>
        <dbReference type="EMBL" id="CAA85311.2"/>
    </source>
</evidence>
<keyword evidence="4" id="KW-1185">Reference proteome</keyword>
<dbReference type="PROSITE" id="PS50309">
    <property type="entry name" value="DC"/>
    <property type="match status" value="1"/>
</dbReference>
<evidence type="ECO:0000313" key="4">
    <source>
        <dbReference type="Proteomes" id="UP000001940"/>
    </source>
</evidence>
<feature type="domain" description="Doublecortin" evidence="2">
    <location>
        <begin position="17"/>
        <end position="98"/>
    </location>
</feature>
<dbReference type="GO" id="GO:0035556">
    <property type="term" value="P:intracellular signal transduction"/>
    <property type="evidence" value="ECO:0007669"/>
    <property type="project" value="InterPro"/>
</dbReference>
<dbReference type="RefSeq" id="NP_495995.2">
    <property type="nucleotide sequence ID" value="NM_063594.4"/>
</dbReference>
<dbReference type="PANTHER" id="PTHR23004">
    <property type="entry name" value="DOUBLECORTIN DOMAIN CONTAINING 2"/>
    <property type="match status" value="1"/>
</dbReference>
<name>Q17711_CAEEL</name>
<dbReference type="IntAct" id="Q17711">
    <property type="interactions" value="1"/>
</dbReference>
<feature type="compositionally biased region" description="Basic and acidic residues" evidence="1">
    <location>
        <begin position="367"/>
        <end position="423"/>
    </location>
</feature>
<dbReference type="PhylomeDB" id="Q17711"/>
<dbReference type="UCSC" id="C06C3.3">
    <property type="organism name" value="c. elegans"/>
</dbReference>
<dbReference type="Bgee" id="WBGene00007374">
    <property type="expression patterns" value="Expressed in embryo and 3 other cell types or tissues"/>
</dbReference>
<evidence type="ECO:0000313" key="5">
    <source>
        <dbReference type="WormBase" id="C06C3.3"/>
    </source>
</evidence>
<dbReference type="GeneID" id="182302"/>
<proteinExistence type="predicted"/>
<dbReference type="eggNOG" id="ENOG502SUJ8">
    <property type="taxonomic scope" value="Eukaryota"/>
</dbReference>
<protein>
    <submittedName>
        <fullName evidence="3">Doublecortin domain-containing protein</fullName>
    </submittedName>
</protein>
<dbReference type="FunFam" id="3.10.20.230:FF:000023">
    <property type="entry name" value="Predicted protein"/>
    <property type="match status" value="1"/>
</dbReference>
<dbReference type="GO" id="GO:0005815">
    <property type="term" value="C:microtubule organizing center"/>
    <property type="evidence" value="ECO:0000318"/>
    <property type="project" value="GO_Central"/>
</dbReference>
<dbReference type="InParanoid" id="Q17711"/>
<dbReference type="KEGG" id="cel:CELE_C06C3.3"/>
<dbReference type="PIR" id="T18999">
    <property type="entry name" value="T18999"/>
</dbReference>
<evidence type="ECO:0000256" key="1">
    <source>
        <dbReference type="SAM" id="MobiDB-lite"/>
    </source>
</evidence>
<dbReference type="EMBL" id="BX284602">
    <property type="protein sequence ID" value="CAA85311.2"/>
    <property type="molecule type" value="Genomic_DNA"/>
</dbReference>
<dbReference type="STRING" id="6239.C06C3.3.1"/>
<dbReference type="SUPFAM" id="SSF89837">
    <property type="entry name" value="Doublecortin (DC)"/>
    <property type="match status" value="1"/>
</dbReference>
<dbReference type="InterPro" id="IPR036572">
    <property type="entry name" value="Doublecortin_dom_sf"/>
</dbReference>
<dbReference type="PANTHER" id="PTHR23004:SF22">
    <property type="entry name" value="DOUBLECORTIN DOMAIN-CONTAINING PROTEIN"/>
    <property type="match status" value="1"/>
</dbReference>
<dbReference type="AGR" id="WB:WBGene00007374"/>
<dbReference type="OrthoDB" id="1738954at2759"/>
<feature type="compositionally biased region" description="Basic and acidic residues" evidence="1">
    <location>
        <begin position="431"/>
        <end position="443"/>
    </location>
</feature>
<feature type="compositionally biased region" description="Polar residues" evidence="1">
    <location>
        <begin position="356"/>
        <end position="366"/>
    </location>
</feature>
<dbReference type="InterPro" id="IPR003533">
    <property type="entry name" value="Doublecortin_dom"/>
</dbReference>
<evidence type="ECO:0000259" key="2">
    <source>
        <dbReference type="PROSITE" id="PS50309"/>
    </source>
</evidence>
<dbReference type="PaxDb" id="6239-C06C3.3"/>
<dbReference type="CTD" id="182302"/>
<dbReference type="WormBase" id="C06C3.3">
    <property type="protein sequence ID" value="CE35823"/>
    <property type="gene ID" value="WBGene00007374"/>
</dbReference>
<dbReference type="AlphaFoldDB" id="Q17711"/>
<feature type="region of interest" description="Disordered" evidence="1">
    <location>
        <begin position="322"/>
        <end position="443"/>
    </location>
</feature>